<evidence type="ECO:0000313" key="19">
    <source>
        <dbReference type="Proteomes" id="UP000251842"/>
    </source>
</evidence>
<dbReference type="RefSeq" id="WP_112925616.1">
    <property type="nucleotide sequence ID" value="NZ_CP029556.1"/>
</dbReference>
<dbReference type="InterPro" id="IPR050741">
    <property type="entry name" value="Acyl-CoA_dehydrogenase"/>
</dbReference>
<dbReference type="GO" id="GO:0050660">
    <property type="term" value="F:flavin adenine dinucleotide binding"/>
    <property type="evidence" value="ECO:0007669"/>
    <property type="project" value="InterPro"/>
</dbReference>
<keyword evidence="9" id="KW-0276">Fatty acid metabolism</keyword>
<dbReference type="EC" id="1.3.8.8" evidence="5"/>
<dbReference type="InterPro" id="IPR009075">
    <property type="entry name" value="AcylCo_DH/oxidase_C"/>
</dbReference>
<sequence>MTIVIPFLALLVATGLAAYHRWRLAIWAALTACLLVACWLLGANVTATIVAAVIAAVVAIPLLIPALRKAAITAPLLKFYTKILPPLSDTERTALESGTVGFEGQLFSGKPEWSQLLSQPKPELTAEEQAYLDGPTEELCQMVDNWEIDHVRADLPPETWDFIKRNKFFGLNIPKEYGGLGFSALMNHKVIQKLASISSVVSSTVGVPNSLGPAELLMYYGTEEQKRHYLPRLADGREVPCFALTGPFAGSDATSIPDYGIVCMGEWNGAQVLGIKLTLNKRYITLAPVATLIGVAFRMYDPDGLIGDTQDIGISLALVPRDTAGLEIGRRHFPLNSPFQNGPIRGRDIFVPLSQLIGGEDYAGQGWRMLMECLSIGRSITLPSTASGGSKMGAVTVGAYARIRKQFGLSVGRFEGVEEALARMGGHAYAISALSQATAAAVARGENPAVPSTISKYHCTEMGRNVAKDAMDVIGGKGIILGPRNFAGRAWQASPIAITVEGANIMTRSLMIFGQGAILCHPWVMKEMKATQLADPRERLDAFDTALFGHIGYAISNAVRSFWFAITGSRFGAAPGDAYTRRYFRKLNRYSANLSLMADVSMLLLGGKLKFKESLSGRLGDVLSQLYIVSSMLKRYEDEGRPDSDQPLLAWAVHDAVNKIETALSGALRNFPVRPVAWLLWPVIFPLGRRAQAPSDRLGHKVASILMTPNDARDRLAEGVFTTPTALNPGGRIYSYLPKFVLAEPVERKFQKALKNSDIEALEFDDQLAEGVREGWITNEEAAQLKELRVLTLDTITVDDFDPEELRSAGYAALVKAEDDARREVA</sequence>
<comment type="catalytic activity">
    <reaction evidence="12">
        <text>a medium-chain 2,3-saturated fatty acyl-CoA + oxidized [electron-transfer flavoprotein] + H(+) = a medium-chain (2E)-enoyl-CoA + reduced [electron-transfer flavoprotein]</text>
        <dbReference type="Rhea" id="RHEA:14477"/>
        <dbReference type="Rhea" id="RHEA-COMP:10685"/>
        <dbReference type="Rhea" id="RHEA-COMP:10686"/>
        <dbReference type="ChEBI" id="CHEBI:15378"/>
        <dbReference type="ChEBI" id="CHEBI:57692"/>
        <dbReference type="ChEBI" id="CHEBI:58307"/>
        <dbReference type="ChEBI" id="CHEBI:83723"/>
        <dbReference type="ChEBI" id="CHEBI:83726"/>
        <dbReference type="EC" id="1.3.8.7"/>
    </reaction>
</comment>
<dbReference type="FunFam" id="1.10.540.10:FF:000004">
    <property type="entry name" value="Acyl-CoA dehydrogenase"/>
    <property type="match status" value="1"/>
</dbReference>
<evidence type="ECO:0000256" key="2">
    <source>
        <dbReference type="ARBA" id="ARBA00005005"/>
    </source>
</evidence>
<keyword evidence="14" id="KW-0812">Transmembrane</keyword>
<evidence type="ECO:0000259" key="16">
    <source>
        <dbReference type="Pfam" id="PF02771"/>
    </source>
</evidence>
<dbReference type="PANTHER" id="PTHR48083">
    <property type="entry name" value="MEDIUM-CHAIN SPECIFIC ACYL-COA DEHYDROGENASE, MITOCHONDRIAL-RELATED"/>
    <property type="match status" value="1"/>
</dbReference>
<dbReference type="GO" id="GO:0070991">
    <property type="term" value="F:medium-chain fatty acyl-CoA dehydrogenase activity"/>
    <property type="evidence" value="ECO:0007669"/>
    <property type="project" value="UniProtKB-EC"/>
</dbReference>
<dbReference type="InterPro" id="IPR009100">
    <property type="entry name" value="AcylCoA_DH/oxidase_NM_dom_sf"/>
</dbReference>
<dbReference type="EMBL" id="CP029556">
    <property type="protein sequence ID" value="AXA83394.1"/>
    <property type="molecule type" value="Genomic_DNA"/>
</dbReference>
<dbReference type="NCBIfam" id="NF009586">
    <property type="entry name" value="PRK13026.1"/>
    <property type="match status" value="1"/>
</dbReference>
<dbReference type="InterPro" id="IPR036250">
    <property type="entry name" value="AcylCo_DH-like_C"/>
</dbReference>
<evidence type="ECO:0000256" key="3">
    <source>
        <dbReference type="ARBA" id="ARBA00009347"/>
    </source>
</evidence>
<feature type="domain" description="Acyl-CoA dehydrogenase C-terminal bacterial-type" evidence="17">
    <location>
        <begin position="518"/>
        <end position="801"/>
    </location>
</feature>
<keyword evidence="14" id="KW-1133">Transmembrane helix</keyword>
<dbReference type="GO" id="GO:0004466">
    <property type="term" value="F:long-chain fatty acyl-CoA dehydrogenase activity"/>
    <property type="evidence" value="ECO:0007669"/>
    <property type="project" value="UniProtKB-EC"/>
</dbReference>
<dbReference type="Pfam" id="PF02771">
    <property type="entry name" value="Acyl-CoA_dh_N"/>
    <property type="match status" value="1"/>
</dbReference>
<keyword evidence="8" id="KW-0274">FAD</keyword>
<evidence type="ECO:0000256" key="7">
    <source>
        <dbReference type="ARBA" id="ARBA00022630"/>
    </source>
</evidence>
<dbReference type="CDD" id="cd00567">
    <property type="entry name" value="ACAD"/>
    <property type="match status" value="1"/>
</dbReference>
<dbReference type="PANTHER" id="PTHR48083:SF18">
    <property type="entry name" value="ACYL-COENZYME A DEHYDROGENASE"/>
    <property type="match status" value="1"/>
</dbReference>
<proteinExistence type="inferred from homology"/>
<dbReference type="UniPathway" id="UPA00659"/>
<evidence type="ECO:0000256" key="11">
    <source>
        <dbReference type="ARBA" id="ARBA00023098"/>
    </source>
</evidence>
<dbReference type="Pfam" id="PF00441">
    <property type="entry name" value="Acyl-CoA_dh_1"/>
    <property type="match status" value="1"/>
</dbReference>
<dbReference type="Gene3D" id="1.10.540.10">
    <property type="entry name" value="Acyl-CoA dehydrogenase/oxidase, N-terminal domain"/>
    <property type="match status" value="1"/>
</dbReference>
<dbReference type="AlphaFoldDB" id="A0A344J2Y4"/>
<evidence type="ECO:0000313" key="18">
    <source>
        <dbReference type="EMBL" id="AXA83394.1"/>
    </source>
</evidence>
<dbReference type="GO" id="GO:0033539">
    <property type="term" value="P:fatty acid beta-oxidation using acyl-CoA dehydrogenase"/>
    <property type="evidence" value="ECO:0007669"/>
    <property type="project" value="InterPro"/>
</dbReference>
<dbReference type="InterPro" id="IPR013786">
    <property type="entry name" value="AcylCoA_DH/ox_N"/>
</dbReference>
<evidence type="ECO:0000256" key="5">
    <source>
        <dbReference type="ARBA" id="ARBA00012040"/>
    </source>
</evidence>
<dbReference type="InterPro" id="IPR015396">
    <property type="entry name" value="FadE_C"/>
</dbReference>
<keyword evidence="11" id="KW-0443">Lipid metabolism</keyword>
<dbReference type="OrthoDB" id="9802447at2"/>
<feature type="domain" description="Acyl-CoA dehydrogenase/oxidase C-terminal" evidence="15">
    <location>
        <begin position="364"/>
        <end position="509"/>
    </location>
</feature>
<dbReference type="Gene3D" id="1.20.140.10">
    <property type="entry name" value="Butyryl-CoA Dehydrogenase, subunit A, domain 3"/>
    <property type="match status" value="1"/>
</dbReference>
<keyword evidence="10" id="KW-0560">Oxidoreductase</keyword>
<dbReference type="FunFam" id="2.40.110.10:FF:000010">
    <property type="entry name" value="Acyl-CoA dehydrogenase"/>
    <property type="match status" value="1"/>
</dbReference>
<dbReference type="Gene3D" id="2.40.110.10">
    <property type="entry name" value="Butyryl-CoA Dehydrogenase, subunit A, domain 2"/>
    <property type="match status" value="1"/>
</dbReference>
<evidence type="ECO:0000259" key="15">
    <source>
        <dbReference type="Pfam" id="PF00441"/>
    </source>
</evidence>
<evidence type="ECO:0000256" key="8">
    <source>
        <dbReference type="ARBA" id="ARBA00022827"/>
    </source>
</evidence>
<evidence type="ECO:0000256" key="9">
    <source>
        <dbReference type="ARBA" id="ARBA00022832"/>
    </source>
</evidence>
<comment type="similarity">
    <text evidence="3">Belongs to the acyl-CoA dehydrogenase family.</text>
</comment>
<evidence type="ECO:0000256" key="4">
    <source>
        <dbReference type="ARBA" id="ARBA00012033"/>
    </source>
</evidence>
<dbReference type="Proteomes" id="UP000251842">
    <property type="component" value="Chromosome"/>
</dbReference>
<dbReference type="SUPFAM" id="SSF47203">
    <property type="entry name" value="Acyl-CoA dehydrogenase C-terminal domain-like"/>
    <property type="match status" value="1"/>
</dbReference>
<dbReference type="NCBIfam" id="NF007000">
    <property type="entry name" value="PRK09463.1"/>
    <property type="match status" value="1"/>
</dbReference>
<dbReference type="Pfam" id="PF09317">
    <property type="entry name" value="ACDH_C"/>
    <property type="match status" value="1"/>
</dbReference>
<gene>
    <name evidence="18" type="primary">fadE</name>
    <name evidence="18" type="ORF">DCD74_00645</name>
</gene>
<dbReference type="InterPro" id="IPR037069">
    <property type="entry name" value="AcylCoA_DH/ox_N_sf"/>
</dbReference>
<evidence type="ECO:0000256" key="1">
    <source>
        <dbReference type="ARBA" id="ARBA00001974"/>
    </source>
</evidence>
<organism evidence="18 19">
    <name type="scientific">Solilutibacter oculi</name>
    <dbReference type="NCBI Taxonomy" id="2698682"/>
    <lineage>
        <taxon>Bacteria</taxon>
        <taxon>Pseudomonadati</taxon>
        <taxon>Pseudomonadota</taxon>
        <taxon>Gammaproteobacteria</taxon>
        <taxon>Lysobacterales</taxon>
        <taxon>Lysobacteraceae</taxon>
        <taxon>Solilutibacter</taxon>
    </lineage>
</organism>
<feature type="transmembrane region" description="Helical" evidence="14">
    <location>
        <begin position="27"/>
        <end position="60"/>
    </location>
</feature>
<keyword evidence="19" id="KW-1185">Reference proteome</keyword>
<evidence type="ECO:0000256" key="12">
    <source>
        <dbReference type="ARBA" id="ARBA00047882"/>
    </source>
</evidence>
<evidence type="ECO:0000256" key="13">
    <source>
        <dbReference type="ARBA" id="ARBA00049247"/>
    </source>
</evidence>
<protein>
    <recommendedName>
        <fullName evidence="6">Acyl-coenzyme A dehydrogenase</fullName>
        <ecNumber evidence="4">1.3.8.7</ecNumber>
        <ecNumber evidence="5">1.3.8.8</ecNumber>
    </recommendedName>
</protein>
<accession>A0A344J2Y4</accession>
<evidence type="ECO:0000256" key="10">
    <source>
        <dbReference type="ARBA" id="ARBA00023002"/>
    </source>
</evidence>
<dbReference type="GO" id="GO:0005737">
    <property type="term" value="C:cytoplasm"/>
    <property type="evidence" value="ECO:0007669"/>
    <property type="project" value="TreeGrafter"/>
</dbReference>
<evidence type="ECO:0000256" key="14">
    <source>
        <dbReference type="SAM" id="Phobius"/>
    </source>
</evidence>
<evidence type="ECO:0000256" key="6">
    <source>
        <dbReference type="ARBA" id="ARBA00020144"/>
    </source>
</evidence>
<comment type="catalytic activity">
    <reaction evidence="13">
        <text>a long-chain 2,3-saturated fatty acyl-CoA + oxidized [electron-transfer flavoprotein] + H(+) = a long-chain (2E)-enoyl-CoA + reduced [electron-transfer flavoprotein]</text>
        <dbReference type="Rhea" id="RHEA:17721"/>
        <dbReference type="Rhea" id="RHEA-COMP:10685"/>
        <dbReference type="Rhea" id="RHEA-COMP:10686"/>
        <dbReference type="ChEBI" id="CHEBI:15378"/>
        <dbReference type="ChEBI" id="CHEBI:57692"/>
        <dbReference type="ChEBI" id="CHEBI:58307"/>
        <dbReference type="ChEBI" id="CHEBI:83721"/>
        <dbReference type="ChEBI" id="CHEBI:83727"/>
        <dbReference type="EC" id="1.3.8.8"/>
    </reaction>
</comment>
<dbReference type="FunFam" id="1.20.140.10:FF:000009">
    <property type="entry name" value="Acyl-CoA dehydrogenase"/>
    <property type="match status" value="1"/>
</dbReference>
<dbReference type="SUPFAM" id="SSF56645">
    <property type="entry name" value="Acyl-CoA dehydrogenase NM domain-like"/>
    <property type="match status" value="1"/>
</dbReference>
<reference evidence="19" key="1">
    <citation type="submission" date="2018-05" db="EMBL/GenBank/DDBJ databases">
        <title>Luteimonas pekinense sp. nov., isolated from human Meibomian gland secretions, Beijing, China.</title>
        <authorList>
            <person name="Wen T."/>
            <person name="Bai H."/>
            <person name="Lv H."/>
        </authorList>
    </citation>
    <scope>NUCLEOTIDE SEQUENCE [LARGE SCALE GENOMIC DNA]</scope>
    <source>
        <strain evidence="19">83-4</strain>
    </source>
</reference>
<name>A0A344J2Y4_9GAMM</name>
<dbReference type="EC" id="1.3.8.7" evidence="4"/>
<comment type="cofactor">
    <cofactor evidence="1">
        <name>FAD</name>
        <dbReference type="ChEBI" id="CHEBI:57692"/>
    </cofactor>
</comment>
<feature type="domain" description="Acyl-CoA dehydrogenase/oxidase N-terminal" evidence="16">
    <location>
        <begin position="138"/>
        <end position="236"/>
    </location>
</feature>
<keyword evidence="7" id="KW-0285">Flavoprotein</keyword>
<dbReference type="KEGG" id="lue:DCD74_00645"/>
<keyword evidence="14" id="KW-0472">Membrane</keyword>
<comment type="pathway">
    <text evidence="2">Lipid metabolism; fatty acid beta-oxidation.</text>
</comment>
<evidence type="ECO:0000259" key="17">
    <source>
        <dbReference type="Pfam" id="PF09317"/>
    </source>
</evidence>
<dbReference type="InterPro" id="IPR046373">
    <property type="entry name" value="Acyl-CoA_Oxase/DH_mid-dom_sf"/>
</dbReference>